<dbReference type="Gene3D" id="3.20.20.60">
    <property type="entry name" value="Phosphoenolpyruvate-binding domains"/>
    <property type="match status" value="1"/>
</dbReference>
<evidence type="ECO:0000256" key="3">
    <source>
        <dbReference type="ARBA" id="ARBA00023239"/>
    </source>
</evidence>
<dbReference type="EMBL" id="JBEPSH010000005">
    <property type="protein sequence ID" value="MET4577570.1"/>
    <property type="molecule type" value="Genomic_DNA"/>
</dbReference>
<gene>
    <name evidence="5" type="ORF">ABIE13_002681</name>
</gene>
<dbReference type="Proteomes" id="UP001549320">
    <property type="component" value="Unassembled WGS sequence"/>
</dbReference>
<dbReference type="RefSeq" id="WP_354444068.1">
    <property type="nucleotide sequence ID" value="NZ_JBEPSH010000005.1"/>
</dbReference>
<sequence>METPINPFKQALLEKRQQIGFWLNVPNTTTAEICAGAGFDWLLIDGEHTTHSLQTILHQLQTIAAYPGTHAIARMPMGHGHVGEMLIKQYLDLGVQTLLVPMVDTAEQAEAIVRAARYPGPDGFGGIRGVAGGRAARWGRYPRHVHEANDRVCLLLQVESRTSLDNLEAIAAVDGVDGIFIGPADLSASMGHRGHPAHPDMQAIMEDTIRRIVRAGKAAGILTPDEAAARRYMEWGATFVAVGIDTLSLARETNRLAAAFAPKARLTT</sequence>
<evidence type="ECO:0000313" key="6">
    <source>
        <dbReference type="Proteomes" id="UP001549320"/>
    </source>
</evidence>
<dbReference type="GO" id="GO:0016829">
    <property type="term" value="F:lyase activity"/>
    <property type="evidence" value="ECO:0007669"/>
    <property type="project" value="UniProtKB-KW"/>
</dbReference>
<dbReference type="Pfam" id="PF03328">
    <property type="entry name" value="HpcH_HpaI"/>
    <property type="match status" value="1"/>
</dbReference>
<keyword evidence="3 5" id="KW-0456">Lyase</keyword>
<accession>A0ABV2Q985</accession>
<dbReference type="EC" id="4.1.2.52" evidence="5"/>
<dbReference type="InterPro" id="IPR040442">
    <property type="entry name" value="Pyrv_kinase-like_dom_sf"/>
</dbReference>
<evidence type="ECO:0000256" key="2">
    <source>
        <dbReference type="ARBA" id="ARBA00022723"/>
    </source>
</evidence>
<reference evidence="5 6" key="1">
    <citation type="submission" date="2024-06" db="EMBL/GenBank/DDBJ databases">
        <title>Sorghum-associated microbial communities from plants grown in Nebraska, USA.</title>
        <authorList>
            <person name="Schachtman D."/>
        </authorList>
    </citation>
    <scope>NUCLEOTIDE SEQUENCE [LARGE SCALE GENOMIC DNA]</scope>
    <source>
        <strain evidence="5 6">2709</strain>
    </source>
</reference>
<dbReference type="PANTHER" id="PTHR30502">
    <property type="entry name" value="2-KETO-3-DEOXY-L-RHAMNONATE ALDOLASE"/>
    <property type="match status" value="1"/>
</dbReference>
<protein>
    <submittedName>
        <fullName evidence="5">4-hydroxy-2-oxoheptanedioate aldolase</fullName>
        <ecNumber evidence="5">4.1.2.52</ecNumber>
    </submittedName>
</protein>
<keyword evidence="6" id="KW-1185">Reference proteome</keyword>
<dbReference type="InterPro" id="IPR050251">
    <property type="entry name" value="HpcH-HpaI_aldolase"/>
</dbReference>
<dbReference type="InterPro" id="IPR015813">
    <property type="entry name" value="Pyrv/PenolPyrv_kinase-like_dom"/>
</dbReference>
<dbReference type="PANTHER" id="PTHR30502:SF0">
    <property type="entry name" value="PHOSPHOENOLPYRUVATE CARBOXYLASE FAMILY PROTEIN"/>
    <property type="match status" value="1"/>
</dbReference>
<keyword evidence="2" id="KW-0479">Metal-binding</keyword>
<evidence type="ECO:0000256" key="1">
    <source>
        <dbReference type="ARBA" id="ARBA00005568"/>
    </source>
</evidence>
<organism evidence="5 6">
    <name type="scientific">Ottowia thiooxydans</name>
    <dbReference type="NCBI Taxonomy" id="219182"/>
    <lineage>
        <taxon>Bacteria</taxon>
        <taxon>Pseudomonadati</taxon>
        <taxon>Pseudomonadota</taxon>
        <taxon>Betaproteobacteria</taxon>
        <taxon>Burkholderiales</taxon>
        <taxon>Comamonadaceae</taxon>
        <taxon>Ottowia</taxon>
    </lineage>
</organism>
<comment type="caution">
    <text evidence="5">The sequence shown here is derived from an EMBL/GenBank/DDBJ whole genome shotgun (WGS) entry which is preliminary data.</text>
</comment>
<dbReference type="InterPro" id="IPR005000">
    <property type="entry name" value="Aldolase/citrate-lyase_domain"/>
</dbReference>
<name>A0ABV2Q985_9BURK</name>
<evidence type="ECO:0000259" key="4">
    <source>
        <dbReference type="Pfam" id="PF03328"/>
    </source>
</evidence>
<comment type="similarity">
    <text evidence="1">Belongs to the HpcH/HpaI aldolase family.</text>
</comment>
<proteinExistence type="inferred from homology"/>
<feature type="domain" description="HpcH/HpaI aldolase/citrate lyase" evidence="4">
    <location>
        <begin position="18"/>
        <end position="249"/>
    </location>
</feature>
<evidence type="ECO:0000313" key="5">
    <source>
        <dbReference type="EMBL" id="MET4577570.1"/>
    </source>
</evidence>
<dbReference type="SUPFAM" id="SSF51621">
    <property type="entry name" value="Phosphoenolpyruvate/pyruvate domain"/>
    <property type="match status" value="1"/>
</dbReference>